<gene>
    <name evidence="1" type="ORF">LC586_00085</name>
</gene>
<name>A0ABS8I050_9NOSO</name>
<dbReference type="Gene3D" id="3.90.640.10">
    <property type="entry name" value="Actin, Chain A, domain 4"/>
    <property type="match status" value="1"/>
</dbReference>
<evidence type="ECO:0000313" key="1">
    <source>
        <dbReference type="EMBL" id="MCC5597678.1"/>
    </source>
</evidence>
<organism evidence="1 2">
    <name type="scientific">Nostoc favosum CHAB5714</name>
    <dbReference type="NCBI Taxonomy" id="2780399"/>
    <lineage>
        <taxon>Bacteria</taxon>
        <taxon>Bacillati</taxon>
        <taxon>Cyanobacteriota</taxon>
        <taxon>Cyanophyceae</taxon>
        <taxon>Nostocales</taxon>
        <taxon>Nostocaceae</taxon>
        <taxon>Nostoc</taxon>
        <taxon>Nostoc favosum</taxon>
    </lineage>
</organism>
<protein>
    <submittedName>
        <fullName evidence="1">Hsp70 family protein</fullName>
    </submittedName>
</protein>
<dbReference type="SUPFAM" id="SSF53067">
    <property type="entry name" value="Actin-like ATPase domain"/>
    <property type="match status" value="1"/>
</dbReference>
<evidence type="ECO:0000313" key="2">
    <source>
        <dbReference type="Proteomes" id="UP001199525"/>
    </source>
</evidence>
<dbReference type="RefSeq" id="WP_229482379.1">
    <property type="nucleotide sequence ID" value="NZ_JAIVFQ010000001.1"/>
</dbReference>
<dbReference type="Gene3D" id="3.30.420.40">
    <property type="match status" value="2"/>
</dbReference>
<dbReference type="InterPro" id="IPR043129">
    <property type="entry name" value="ATPase_NBD"/>
</dbReference>
<reference evidence="1 2" key="1">
    <citation type="journal article" date="2021" name="Microorganisms">
        <title>Genome Evolution of Filamentous Cyanobacterium Nostoc Species: From Facultative Symbiosis to Free Living.</title>
        <authorList>
            <person name="Huo D."/>
            <person name="Li H."/>
            <person name="Cai F."/>
            <person name="Guo X."/>
            <person name="Qiao Z."/>
            <person name="Wang W."/>
            <person name="Yu G."/>
            <person name="Li R."/>
        </authorList>
    </citation>
    <scope>NUCLEOTIDE SEQUENCE [LARGE SCALE GENOMIC DNA]</scope>
    <source>
        <strain evidence="1 2">CHAB 5714</strain>
    </source>
</reference>
<keyword evidence="2" id="KW-1185">Reference proteome</keyword>
<dbReference type="PANTHER" id="PTHR42749">
    <property type="entry name" value="CELL SHAPE-DETERMINING PROTEIN MREB"/>
    <property type="match status" value="1"/>
</dbReference>
<comment type="caution">
    <text evidence="1">The sequence shown here is derived from an EMBL/GenBank/DDBJ whole genome shotgun (WGS) entry which is preliminary data.</text>
</comment>
<sequence length="648" mass="72528">MEILETIGFDLGHGETAVAKAIVESIDPPQMLEINNKKNQITALGWHPKLGYLVGEQALIQAGVTQLTISFKQKPNNDPKYRETISTFVATYYRLLKESKQLEGGEGSYFYIGCPSGWSVSDRTEYQKLLQEAGIPQLNVVPESRAAFMQAKEAGKLEYDKLVGSVLIVDIGSSTTDFTLVKSLEEIPIDFGSNTLGASLIDKAIFARTLANHEQKALLEKVFKEYPHHQARCELACRKAKEDYFSNEQLYSDPESFARGFESINEQIYFIPQVNKLMMEEILNQPLPELGHHSWVRSFTDSLTEAKEKLEKLGIVPKLLLMTGGASRMKFTHLLCQEMFPEPETLLRPDPEPERCIALGLARVGRWDLRAAAFKEEVNQLFTSNKLKGLIERHIPELIESLTKPLTDGLIVNAVKPGLKDWQKNKIRTLADLETSLISRAEQWLKSDASGNVSDERAVQIINHQCASWFSNKIQPDLAAQTDPICRKFQIPRSSLRFQDSIDPNFVNPELRIGDAILAETVGFIVNVVIGGGTVASIITLILTGHLTWPIALVYGASVMAAGMELNRKSVQEVIKTNVDVPSWVRSSFLSDKKIEDMCEQIKPELEKVLQEQLTADQEAFDKLISKVEQGLQKTLSTKVQSCIILIQ</sequence>
<dbReference type="Proteomes" id="UP001199525">
    <property type="component" value="Unassembled WGS sequence"/>
</dbReference>
<proteinExistence type="predicted"/>
<dbReference type="PANTHER" id="PTHR42749:SF1">
    <property type="entry name" value="CELL SHAPE-DETERMINING PROTEIN MREB"/>
    <property type="match status" value="1"/>
</dbReference>
<dbReference type="CDD" id="cd10170">
    <property type="entry name" value="ASKHA_NBD_HSP70"/>
    <property type="match status" value="1"/>
</dbReference>
<accession>A0ABS8I050</accession>
<dbReference type="EMBL" id="JAIVFQ010000001">
    <property type="protein sequence ID" value="MCC5597678.1"/>
    <property type="molecule type" value="Genomic_DNA"/>
</dbReference>